<evidence type="ECO:0000256" key="1">
    <source>
        <dbReference type="ARBA" id="ARBA00004651"/>
    </source>
</evidence>
<feature type="domain" description="Major facilitator superfamily (MFS) profile" evidence="6">
    <location>
        <begin position="1"/>
        <end position="413"/>
    </location>
</feature>
<reference evidence="8" key="1">
    <citation type="submission" date="2018-09" db="EMBL/GenBank/DDBJ databases">
        <authorList>
            <person name="Zhu H."/>
        </authorList>
    </citation>
    <scope>NUCLEOTIDE SEQUENCE [LARGE SCALE GENOMIC DNA]</scope>
    <source>
        <strain evidence="8">K1W22B-1</strain>
    </source>
</reference>
<feature type="transmembrane region" description="Helical" evidence="5">
    <location>
        <begin position="360"/>
        <end position="383"/>
    </location>
</feature>
<feature type="transmembrane region" description="Helical" evidence="5">
    <location>
        <begin position="83"/>
        <end position="103"/>
    </location>
</feature>
<proteinExistence type="predicted"/>
<dbReference type="AlphaFoldDB" id="A0A3A5HA47"/>
<protein>
    <submittedName>
        <fullName evidence="7">MFS transporter</fullName>
    </submittedName>
</protein>
<keyword evidence="2 5" id="KW-0812">Transmembrane</keyword>
<dbReference type="PROSITE" id="PS50850">
    <property type="entry name" value="MFS"/>
    <property type="match status" value="1"/>
</dbReference>
<gene>
    <name evidence="7" type="ORF">D4739_15650</name>
</gene>
<comment type="caution">
    <text evidence="7">The sequence shown here is derived from an EMBL/GenBank/DDBJ whole genome shotgun (WGS) entry which is preliminary data.</text>
</comment>
<dbReference type="Proteomes" id="UP000276542">
    <property type="component" value="Unassembled WGS sequence"/>
</dbReference>
<dbReference type="InterPro" id="IPR020846">
    <property type="entry name" value="MFS_dom"/>
</dbReference>
<comment type="subcellular location">
    <subcellularLocation>
        <location evidence="1">Cell membrane</location>
        <topology evidence="1">Multi-pass membrane protein</topology>
    </subcellularLocation>
</comment>
<feature type="transmembrane region" description="Helical" evidence="5">
    <location>
        <begin position="234"/>
        <end position="255"/>
    </location>
</feature>
<feature type="transmembrane region" description="Helical" evidence="5">
    <location>
        <begin position="21"/>
        <end position="45"/>
    </location>
</feature>
<dbReference type="OrthoDB" id="9776171at2"/>
<keyword evidence="8" id="KW-1185">Reference proteome</keyword>
<dbReference type="PANTHER" id="PTHR23534:SF1">
    <property type="entry name" value="MAJOR FACILITATOR SUPERFAMILY PROTEIN"/>
    <property type="match status" value="1"/>
</dbReference>
<evidence type="ECO:0000259" key="6">
    <source>
        <dbReference type="PROSITE" id="PS50850"/>
    </source>
</evidence>
<dbReference type="Gene3D" id="1.20.1250.20">
    <property type="entry name" value="MFS general substrate transporter like domains"/>
    <property type="match status" value="2"/>
</dbReference>
<accession>A0A3A5HA47</accession>
<feature type="transmembrane region" description="Helical" evidence="5">
    <location>
        <begin position="324"/>
        <end position="348"/>
    </location>
</feature>
<evidence type="ECO:0000313" key="8">
    <source>
        <dbReference type="Proteomes" id="UP000276542"/>
    </source>
</evidence>
<dbReference type="Pfam" id="PF07690">
    <property type="entry name" value="MFS_1"/>
    <property type="match status" value="1"/>
</dbReference>
<dbReference type="GO" id="GO:0022857">
    <property type="term" value="F:transmembrane transporter activity"/>
    <property type="evidence" value="ECO:0007669"/>
    <property type="project" value="InterPro"/>
</dbReference>
<evidence type="ECO:0000256" key="5">
    <source>
        <dbReference type="SAM" id="Phobius"/>
    </source>
</evidence>
<evidence type="ECO:0000256" key="2">
    <source>
        <dbReference type="ARBA" id="ARBA00022692"/>
    </source>
</evidence>
<evidence type="ECO:0000256" key="3">
    <source>
        <dbReference type="ARBA" id="ARBA00022989"/>
    </source>
</evidence>
<dbReference type="PANTHER" id="PTHR23534">
    <property type="entry name" value="MFS PERMEASE"/>
    <property type="match status" value="1"/>
</dbReference>
<feature type="transmembrane region" description="Helical" evidence="5">
    <location>
        <begin position="180"/>
        <end position="198"/>
    </location>
</feature>
<dbReference type="GO" id="GO:0005886">
    <property type="term" value="C:plasma membrane"/>
    <property type="evidence" value="ECO:0007669"/>
    <property type="project" value="UniProtKB-SubCell"/>
</dbReference>
<dbReference type="EMBL" id="QYRP01000002">
    <property type="protein sequence ID" value="RJS47503.1"/>
    <property type="molecule type" value="Genomic_DNA"/>
</dbReference>
<evidence type="ECO:0000313" key="7">
    <source>
        <dbReference type="EMBL" id="RJS47503.1"/>
    </source>
</evidence>
<feature type="transmembrane region" description="Helical" evidence="5">
    <location>
        <begin position="142"/>
        <end position="160"/>
    </location>
</feature>
<feature type="transmembrane region" description="Helical" evidence="5">
    <location>
        <begin position="51"/>
        <end position="71"/>
    </location>
</feature>
<feature type="transmembrane region" description="Helical" evidence="5">
    <location>
        <begin position="298"/>
        <end position="318"/>
    </location>
</feature>
<feature type="transmembrane region" description="Helical" evidence="5">
    <location>
        <begin position="109"/>
        <end position="130"/>
    </location>
</feature>
<sequence>MTLLGAQDAAAVQRRTVRSLVLVQAVGALGITIGLATASLLARALSGSDSMAGLAQTTQVLGTAVGGYVLAQLMSARGRRVGLVTGMVVATLGALLCVLAGAIGSMVVLLVGTTLLGAMSAANAAARYAATDLSAPEHRARDLSVVVWAGTIGAVLGPNLAGPSGAFALALGLPALTGPFLVGALGMAVAAVIATVLLRPDPLLLARELDGSAGAPRRGTAWGRAVAVVREDPVVGLAVAGVAGAHAVMIGVMVMTPLHMDHGGAHLHVIGFVISVHVLGMFAFSPVVGWLADTIGRAVVLGIGGVILLVALVLSGLSPQGSSWQIFAGLYLLGMGWSFAMVAGSTLLTERTPLAARTDVQGASDLVMGLTAAAAGGLSGLVVGVGSFAWLNVLAGVLAIVVMAAGLAAHRGGRASV</sequence>
<keyword evidence="4 5" id="KW-0472">Membrane</keyword>
<name>A0A3A5HA47_9ACTN</name>
<keyword evidence="3 5" id="KW-1133">Transmembrane helix</keyword>
<dbReference type="SUPFAM" id="SSF103473">
    <property type="entry name" value="MFS general substrate transporter"/>
    <property type="match status" value="1"/>
</dbReference>
<dbReference type="RefSeq" id="WP_120061467.1">
    <property type="nucleotide sequence ID" value="NZ_QYRP01000002.1"/>
</dbReference>
<feature type="transmembrane region" description="Helical" evidence="5">
    <location>
        <begin position="267"/>
        <end position="291"/>
    </location>
</feature>
<evidence type="ECO:0000256" key="4">
    <source>
        <dbReference type="ARBA" id="ARBA00023136"/>
    </source>
</evidence>
<dbReference type="InterPro" id="IPR036259">
    <property type="entry name" value="MFS_trans_sf"/>
</dbReference>
<organism evidence="7 8">
    <name type="scientific">Nocardioides cavernaquae</name>
    <dbReference type="NCBI Taxonomy" id="2321396"/>
    <lineage>
        <taxon>Bacteria</taxon>
        <taxon>Bacillati</taxon>
        <taxon>Actinomycetota</taxon>
        <taxon>Actinomycetes</taxon>
        <taxon>Propionibacteriales</taxon>
        <taxon>Nocardioidaceae</taxon>
        <taxon>Nocardioides</taxon>
    </lineage>
</organism>
<dbReference type="InterPro" id="IPR011701">
    <property type="entry name" value="MFS"/>
</dbReference>
<feature type="transmembrane region" description="Helical" evidence="5">
    <location>
        <begin position="389"/>
        <end position="409"/>
    </location>
</feature>